<comment type="caution">
    <text evidence="10">The sequence shown here is derived from an EMBL/GenBank/DDBJ whole genome shotgun (WGS) entry which is preliminary data.</text>
</comment>
<evidence type="ECO:0000256" key="5">
    <source>
        <dbReference type="ARBA" id="ARBA00023136"/>
    </source>
</evidence>
<dbReference type="GO" id="GO:0004383">
    <property type="term" value="F:guanylate cyclase activity"/>
    <property type="evidence" value="ECO:0007669"/>
    <property type="project" value="TreeGrafter"/>
</dbReference>
<comment type="subcellular location">
    <subcellularLocation>
        <location evidence="1">Membrane</location>
    </subcellularLocation>
</comment>
<dbReference type="PANTHER" id="PTHR11920:SF335">
    <property type="entry name" value="GUANYLATE CYCLASE"/>
    <property type="match status" value="1"/>
</dbReference>
<accession>A0A9N8H508</accession>
<evidence type="ECO:0000256" key="4">
    <source>
        <dbReference type="ARBA" id="ARBA00022989"/>
    </source>
</evidence>
<evidence type="ECO:0000256" key="6">
    <source>
        <dbReference type="ARBA" id="ARBA00023239"/>
    </source>
</evidence>
<feature type="compositionally biased region" description="Polar residues" evidence="7">
    <location>
        <begin position="261"/>
        <end position="277"/>
    </location>
</feature>
<dbReference type="Pfam" id="PF00233">
    <property type="entry name" value="PDEase_I"/>
    <property type="match status" value="1"/>
</dbReference>
<evidence type="ECO:0000256" key="8">
    <source>
        <dbReference type="SAM" id="Phobius"/>
    </source>
</evidence>
<keyword evidence="3" id="KW-0547">Nucleotide-binding</keyword>
<dbReference type="Pfam" id="PF00211">
    <property type="entry name" value="Guanylate_cyc"/>
    <property type="match status" value="1"/>
</dbReference>
<feature type="region of interest" description="Disordered" evidence="7">
    <location>
        <begin position="1"/>
        <end position="49"/>
    </location>
</feature>
<feature type="compositionally biased region" description="Low complexity" evidence="7">
    <location>
        <begin position="211"/>
        <end position="225"/>
    </location>
</feature>
<dbReference type="OrthoDB" id="546632at2759"/>
<evidence type="ECO:0000256" key="1">
    <source>
        <dbReference type="ARBA" id="ARBA00004370"/>
    </source>
</evidence>
<feature type="transmembrane region" description="Helical" evidence="8">
    <location>
        <begin position="82"/>
        <end position="101"/>
    </location>
</feature>
<evidence type="ECO:0000256" key="7">
    <source>
        <dbReference type="SAM" id="MobiDB-lite"/>
    </source>
</evidence>
<keyword evidence="10" id="KW-0675">Receptor</keyword>
<keyword evidence="2 8" id="KW-0812">Transmembrane</keyword>
<dbReference type="GO" id="GO:0000166">
    <property type="term" value="F:nucleotide binding"/>
    <property type="evidence" value="ECO:0007669"/>
    <property type="project" value="UniProtKB-KW"/>
</dbReference>
<evidence type="ECO:0000256" key="2">
    <source>
        <dbReference type="ARBA" id="ARBA00022692"/>
    </source>
</evidence>
<keyword evidence="6" id="KW-0456">Lyase</keyword>
<feature type="region of interest" description="Disordered" evidence="7">
    <location>
        <begin position="256"/>
        <end position="277"/>
    </location>
</feature>
<dbReference type="InterPro" id="IPR029787">
    <property type="entry name" value="Nucleotide_cyclase"/>
</dbReference>
<feature type="region of interest" description="Disordered" evidence="7">
    <location>
        <begin position="203"/>
        <end position="236"/>
    </location>
</feature>
<keyword evidence="11" id="KW-1185">Reference proteome</keyword>
<evidence type="ECO:0000313" key="11">
    <source>
        <dbReference type="Proteomes" id="UP001153069"/>
    </source>
</evidence>
<dbReference type="SUPFAM" id="SSF109604">
    <property type="entry name" value="HD-domain/PDEase-like"/>
    <property type="match status" value="1"/>
</dbReference>
<dbReference type="GO" id="GO:0004016">
    <property type="term" value="F:adenylate cyclase activity"/>
    <property type="evidence" value="ECO:0007669"/>
    <property type="project" value="TreeGrafter"/>
</dbReference>
<dbReference type="GO" id="GO:0004114">
    <property type="term" value="F:3',5'-cyclic-nucleotide phosphodiesterase activity"/>
    <property type="evidence" value="ECO:0007669"/>
    <property type="project" value="InterPro"/>
</dbReference>
<organism evidence="10 11">
    <name type="scientific">Seminavis robusta</name>
    <dbReference type="NCBI Taxonomy" id="568900"/>
    <lineage>
        <taxon>Eukaryota</taxon>
        <taxon>Sar</taxon>
        <taxon>Stramenopiles</taxon>
        <taxon>Ochrophyta</taxon>
        <taxon>Bacillariophyta</taxon>
        <taxon>Bacillariophyceae</taxon>
        <taxon>Bacillariophycidae</taxon>
        <taxon>Naviculales</taxon>
        <taxon>Naviculaceae</taxon>
        <taxon>Seminavis</taxon>
    </lineage>
</organism>
<dbReference type="InterPro" id="IPR001054">
    <property type="entry name" value="A/G_cyclase"/>
</dbReference>
<dbReference type="Gene3D" id="3.30.70.1230">
    <property type="entry name" value="Nucleotide cyclase"/>
    <property type="match status" value="1"/>
</dbReference>
<dbReference type="SMART" id="SM00044">
    <property type="entry name" value="CYCc"/>
    <property type="match status" value="1"/>
</dbReference>
<dbReference type="GO" id="GO:0007168">
    <property type="term" value="P:receptor guanylyl cyclase signaling pathway"/>
    <property type="evidence" value="ECO:0007669"/>
    <property type="project" value="TreeGrafter"/>
</dbReference>
<keyword evidence="4 8" id="KW-1133">Transmembrane helix</keyword>
<dbReference type="Proteomes" id="UP001153069">
    <property type="component" value="Unassembled WGS sequence"/>
</dbReference>
<dbReference type="InterPro" id="IPR002073">
    <property type="entry name" value="PDEase_catalytic_dom"/>
</dbReference>
<feature type="region of interest" description="Disordered" evidence="7">
    <location>
        <begin position="506"/>
        <end position="530"/>
    </location>
</feature>
<keyword evidence="5 8" id="KW-0472">Membrane</keyword>
<dbReference type="Gene3D" id="1.10.1300.10">
    <property type="entry name" value="3'5'-cyclic nucleotide phosphodiesterase, catalytic domain"/>
    <property type="match status" value="1"/>
</dbReference>
<dbReference type="CDD" id="cd07302">
    <property type="entry name" value="CHD"/>
    <property type="match status" value="1"/>
</dbReference>
<evidence type="ECO:0000313" key="10">
    <source>
        <dbReference type="EMBL" id="CAB9497218.1"/>
    </source>
</evidence>
<dbReference type="InterPro" id="IPR003607">
    <property type="entry name" value="HD/PDEase_dom"/>
</dbReference>
<feature type="domain" description="Guanylate cyclase" evidence="9">
    <location>
        <begin position="293"/>
        <end position="427"/>
    </location>
</feature>
<dbReference type="InterPro" id="IPR036971">
    <property type="entry name" value="PDEase_catalytic_dom_sf"/>
</dbReference>
<evidence type="ECO:0000259" key="9">
    <source>
        <dbReference type="PROSITE" id="PS50125"/>
    </source>
</evidence>
<dbReference type="GO" id="GO:0005886">
    <property type="term" value="C:plasma membrane"/>
    <property type="evidence" value="ECO:0007669"/>
    <property type="project" value="TreeGrafter"/>
</dbReference>
<dbReference type="SUPFAM" id="SSF55073">
    <property type="entry name" value="Nucleotide cyclase"/>
    <property type="match status" value="1"/>
</dbReference>
<dbReference type="InterPro" id="IPR050401">
    <property type="entry name" value="Cyclic_nucleotide_synthase"/>
</dbReference>
<gene>
    <name evidence="10" type="ORF">SEMRO_16_G011690.1</name>
</gene>
<evidence type="ECO:0000256" key="3">
    <source>
        <dbReference type="ARBA" id="ARBA00022741"/>
    </source>
</evidence>
<proteinExistence type="predicted"/>
<dbReference type="AlphaFoldDB" id="A0A9N8H508"/>
<dbReference type="EMBL" id="CAICTM010000016">
    <property type="protein sequence ID" value="CAB9497218.1"/>
    <property type="molecule type" value="Genomic_DNA"/>
</dbReference>
<dbReference type="PANTHER" id="PTHR11920">
    <property type="entry name" value="GUANYLYL CYCLASE"/>
    <property type="match status" value="1"/>
</dbReference>
<dbReference type="SMART" id="SM00471">
    <property type="entry name" value="HDc"/>
    <property type="match status" value="1"/>
</dbReference>
<name>A0A9N8H508_9STRA</name>
<feature type="transmembrane region" description="Helical" evidence="8">
    <location>
        <begin position="113"/>
        <end position="132"/>
    </location>
</feature>
<dbReference type="PROSITE" id="PS50125">
    <property type="entry name" value="GUANYLATE_CYCLASE_2"/>
    <property type="match status" value="1"/>
</dbReference>
<dbReference type="GO" id="GO:0035556">
    <property type="term" value="P:intracellular signal transduction"/>
    <property type="evidence" value="ECO:0007669"/>
    <property type="project" value="InterPro"/>
</dbReference>
<reference evidence="10" key="1">
    <citation type="submission" date="2020-06" db="EMBL/GenBank/DDBJ databases">
        <authorList>
            <consortium name="Plant Systems Biology data submission"/>
        </authorList>
    </citation>
    <scope>NUCLEOTIDE SEQUENCE</scope>
    <source>
        <strain evidence="10">D6</strain>
    </source>
</reference>
<protein>
    <submittedName>
        <fullName evidence="10">Receptor-type guanylate cyclase gcy</fullName>
    </submittedName>
</protein>
<dbReference type="GO" id="GO:0001653">
    <property type="term" value="F:peptide receptor activity"/>
    <property type="evidence" value="ECO:0007669"/>
    <property type="project" value="TreeGrafter"/>
</dbReference>
<sequence length="941" mass="103639">MMFETVPEESSGCGLDDDDDSSKCSSLSDLNDDDDDVKPNNNKRPSILSYANAEDTHNASFSSRGTIGQAGDAQVSNGRNRVLASIVITAVVLTIATSVALAKTTAQGALPSIFALLIILAFVNVGYLFYVYDKQVQRRLSSHQAARKETAALTKQQQGTAAPPPVYYDMCNDGDSINKGATTTTTRTTTNVIQHSVNSLLKPFRGGGGKSSSQTFSSTGDGTTSDQHQLSHDHGMASTESLDKFLGAVQRQPSFLMGDNSARSSGSGAGTKPTTLSLHQQTKSVAEFFPETTVLFADVQGFTAWSSVREPSQVFTLLESLFHAFDGIAQRRNVFKVETVGDCYVAVTGIPQPRKDHAVIMCRFAHDCLHKMGIVCRKLEKQLGPETGDLGLRIGLHSGAVTGGVLRGKRSRFQLFGDTVNTAARIESTGMGNKIHLSETTAELVKRAGKSHWVTQREDKIEAKGLGVLQTYFLQVQSTENDVEIDLRSDDDDEDDSQVQEDMNATMNTESPDNSSSNGTAAATHNAASSISASKALGTQTSSAKVERLVDWNVDLLARLLKHVVARRLVLVASDPQRKEDADESVFMTRAGTLLEEVKETIELPHDRTMVAEQAKYVELEPAVHEQLKDYVRSVANMYPNHGFHNFEHASHVTMSVAKLLSRIVAPSAHEFNASSEAEGNTLHDHTYGITSDPLTQFTCVLSALIHDADHPGVPNSQLVEEKTVEAELYKGKSVAESNSVDKCWSLLMETRYSDLRKTIYTTAEGLARFRSLLVNSVMATDICDPDLKGLRNGRWDRAFDKDGKSPEQSAKAANDRKATIVIEHLIQASDVSHTMQHWHVYRKWNERLFRECYKAYREGRAQDPSTSWYEGEKGFFDFYIIPLAKKLKECGVFGVSSSEYLDYALNNRREWELRGQDVVRDMVANVIMIERQMGNQQAQD</sequence>